<dbReference type="PANTHER" id="PTHR48112">
    <property type="entry name" value="HIGH MOBILITY GROUP PROTEIN DSP1"/>
    <property type="match status" value="1"/>
</dbReference>
<evidence type="ECO:0000313" key="6">
    <source>
        <dbReference type="EMBL" id="KAJ5067060.1"/>
    </source>
</evidence>
<feature type="compositionally biased region" description="Basic residues" evidence="4">
    <location>
        <begin position="99"/>
        <end position="118"/>
    </location>
</feature>
<dbReference type="PROSITE" id="PS50118">
    <property type="entry name" value="HMG_BOX_2"/>
    <property type="match status" value="2"/>
</dbReference>
<feature type="compositionally biased region" description="Basic and acidic residues" evidence="4">
    <location>
        <begin position="75"/>
        <end position="98"/>
    </location>
</feature>
<organism evidence="6 7">
    <name type="scientific">Anaeramoeba ignava</name>
    <name type="common">Anaerobic marine amoeba</name>
    <dbReference type="NCBI Taxonomy" id="1746090"/>
    <lineage>
        <taxon>Eukaryota</taxon>
        <taxon>Metamonada</taxon>
        <taxon>Anaeramoebidae</taxon>
        <taxon>Anaeramoeba</taxon>
    </lineage>
</organism>
<sequence length="197" mass="22967">MSSKDKTETKSDVPPKKPKTAYLIFAATKRPQIMENNKGIKVGEISKIIGSMWKELTEDQKKVFVDQAEKEKADYEKNLEEYQKNHPETNDSSGDERHSRKTRKHKHRKLPPPPKKPKNAYLLYSDAIRPKIMEENKGIKVGELSKLISKTWKELKEEEKEVYTKKADELKAQFEKEIKEYNKKRDQIDSSLSSDSD</sequence>
<feature type="domain" description="HMG box" evidence="5">
    <location>
        <begin position="15"/>
        <end position="83"/>
    </location>
</feature>
<dbReference type="SUPFAM" id="SSF47095">
    <property type="entry name" value="HMG-box"/>
    <property type="match status" value="2"/>
</dbReference>
<name>A0A9Q0L741_ANAIG</name>
<protein>
    <submittedName>
        <fullName evidence="6">High mobility group protein dsp1</fullName>
    </submittedName>
</protein>
<evidence type="ECO:0000256" key="4">
    <source>
        <dbReference type="SAM" id="MobiDB-lite"/>
    </source>
</evidence>
<dbReference type="OrthoDB" id="1919336at2759"/>
<feature type="compositionally biased region" description="Basic and acidic residues" evidence="4">
    <location>
        <begin position="1"/>
        <end position="15"/>
    </location>
</feature>
<dbReference type="Gene3D" id="1.10.30.10">
    <property type="entry name" value="High mobility group box domain"/>
    <property type="match status" value="2"/>
</dbReference>
<keyword evidence="2" id="KW-0539">Nucleus</keyword>
<dbReference type="InterPro" id="IPR009071">
    <property type="entry name" value="HMG_box_dom"/>
</dbReference>
<dbReference type="InterPro" id="IPR050342">
    <property type="entry name" value="HMGB"/>
</dbReference>
<dbReference type="PRINTS" id="PR00886">
    <property type="entry name" value="HIGHMOBLTY12"/>
</dbReference>
<evidence type="ECO:0000259" key="5">
    <source>
        <dbReference type="PROSITE" id="PS50118"/>
    </source>
</evidence>
<dbReference type="AlphaFoldDB" id="A0A9Q0L741"/>
<keyword evidence="7" id="KW-1185">Reference proteome</keyword>
<feature type="DNA-binding region" description="HMG box" evidence="2">
    <location>
        <begin position="114"/>
        <end position="182"/>
    </location>
</feature>
<reference evidence="6" key="1">
    <citation type="submission" date="2022-10" db="EMBL/GenBank/DDBJ databases">
        <title>Novel sulphate-reducing endosymbionts in the free-living metamonad Anaeramoeba.</title>
        <authorList>
            <person name="Jerlstrom-Hultqvist J."/>
            <person name="Cepicka I."/>
            <person name="Gallot-Lavallee L."/>
            <person name="Salas-Leiva D."/>
            <person name="Curtis B.A."/>
            <person name="Zahonova K."/>
            <person name="Pipaliya S."/>
            <person name="Dacks J."/>
            <person name="Roger A.J."/>
        </authorList>
    </citation>
    <scope>NUCLEOTIDE SEQUENCE</scope>
    <source>
        <strain evidence="6">BMAN</strain>
    </source>
</reference>
<proteinExistence type="predicted"/>
<feature type="region of interest" description="Disordered" evidence="4">
    <location>
        <begin position="1"/>
        <end position="21"/>
    </location>
</feature>
<dbReference type="GO" id="GO:0005634">
    <property type="term" value="C:nucleus"/>
    <property type="evidence" value="ECO:0007669"/>
    <property type="project" value="UniProtKB-UniRule"/>
</dbReference>
<evidence type="ECO:0000313" key="7">
    <source>
        <dbReference type="Proteomes" id="UP001149090"/>
    </source>
</evidence>
<dbReference type="OMA" id="GKMSSYH"/>
<dbReference type="Pfam" id="PF00505">
    <property type="entry name" value="HMG_box"/>
    <property type="match status" value="2"/>
</dbReference>
<dbReference type="InterPro" id="IPR036910">
    <property type="entry name" value="HMG_box_dom_sf"/>
</dbReference>
<dbReference type="Proteomes" id="UP001149090">
    <property type="component" value="Unassembled WGS sequence"/>
</dbReference>
<comment type="caution">
    <text evidence="6">The sequence shown here is derived from an EMBL/GenBank/DDBJ whole genome shotgun (WGS) entry which is preliminary data.</text>
</comment>
<feature type="domain" description="HMG box" evidence="5">
    <location>
        <begin position="114"/>
        <end position="182"/>
    </location>
</feature>
<keyword evidence="1 2" id="KW-0238">DNA-binding</keyword>
<keyword evidence="3" id="KW-0175">Coiled coil</keyword>
<gene>
    <name evidence="6" type="ORF">M0811_13322</name>
</gene>
<feature type="region of interest" description="Disordered" evidence="4">
    <location>
        <begin position="75"/>
        <end position="121"/>
    </location>
</feature>
<evidence type="ECO:0000256" key="1">
    <source>
        <dbReference type="ARBA" id="ARBA00023125"/>
    </source>
</evidence>
<dbReference type="EMBL" id="JAPDFW010000135">
    <property type="protein sequence ID" value="KAJ5067060.1"/>
    <property type="molecule type" value="Genomic_DNA"/>
</dbReference>
<dbReference type="SMART" id="SM00398">
    <property type="entry name" value="HMG"/>
    <property type="match status" value="2"/>
</dbReference>
<feature type="coiled-coil region" evidence="3">
    <location>
        <begin position="153"/>
        <end position="191"/>
    </location>
</feature>
<evidence type="ECO:0000256" key="2">
    <source>
        <dbReference type="PROSITE-ProRule" id="PRU00267"/>
    </source>
</evidence>
<accession>A0A9Q0L741</accession>
<dbReference type="GO" id="GO:0003677">
    <property type="term" value="F:DNA binding"/>
    <property type="evidence" value="ECO:0007669"/>
    <property type="project" value="UniProtKB-UniRule"/>
</dbReference>
<feature type="DNA-binding region" description="HMG box" evidence="2">
    <location>
        <begin position="15"/>
        <end position="83"/>
    </location>
</feature>
<evidence type="ECO:0000256" key="3">
    <source>
        <dbReference type="SAM" id="Coils"/>
    </source>
</evidence>